<dbReference type="GeneID" id="95979362"/>
<dbReference type="Gene3D" id="1.20.1080.10">
    <property type="entry name" value="Glycerol uptake facilitator protein"/>
    <property type="match status" value="1"/>
</dbReference>
<name>A0ABR3P5L1_9PEZI</name>
<accession>A0ABR3P5L1</accession>
<keyword evidence="3 6" id="KW-1133">Transmembrane helix</keyword>
<comment type="caution">
    <text evidence="7">The sequence shown here is derived from an EMBL/GenBank/DDBJ whole genome shotgun (WGS) entry which is preliminary data.</text>
</comment>
<gene>
    <name evidence="7" type="ORF">AAFC00_005663</name>
</gene>
<feature type="transmembrane region" description="Helical" evidence="6">
    <location>
        <begin position="80"/>
        <end position="100"/>
    </location>
</feature>
<proteinExistence type="inferred from homology"/>
<comment type="similarity">
    <text evidence="5">Belongs to the FNT transporter (TC 1.A.16) family.</text>
</comment>
<protein>
    <recommendedName>
        <fullName evidence="9">Formate/nitrite transporter</fullName>
    </recommendedName>
</protein>
<dbReference type="PANTHER" id="PTHR30520:SF6">
    <property type="entry name" value="FORMATE_NITRATE FAMILY TRANSPORTER (EUROFUNG)"/>
    <property type="match status" value="1"/>
</dbReference>
<reference evidence="7 8" key="1">
    <citation type="submission" date="2024-07" db="EMBL/GenBank/DDBJ databases">
        <title>Draft sequence of the Neodothiora populina.</title>
        <authorList>
            <person name="Drown D.D."/>
            <person name="Schuette U.S."/>
            <person name="Buechlein A.B."/>
            <person name="Rusch D.R."/>
            <person name="Winton L.W."/>
            <person name="Adams G.A."/>
        </authorList>
    </citation>
    <scope>NUCLEOTIDE SEQUENCE [LARGE SCALE GENOMIC DNA]</scope>
    <source>
        <strain evidence="7 8">CPC 39397</strain>
    </source>
</reference>
<dbReference type="Proteomes" id="UP001562354">
    <property type="component" value="Unassembled WGS sequence"/>
</dbReference>
<evidence type="ECO:0008006" key="9">
    <source>
        <dbReference type="Google" id="ProtNLM"/>
    </source>
</evidence>
<feature type="transmembrane region" description="Helical" evidence="6">
    <location>
        <begin position="51"/>
        <end position="74"/>
    </location>
</feature>
<evidence type="ECO:0000256" key="5">
    <source>
        <dbReference type="ARBA" id="ARBA00049660"/>
    </source>
</evidence>
<keyword evidence="8" id="KW-1185">Reference proteome</keyword>
<sequence length="295" mass="31877">MDEYKPKGTPTPVPVHVKIDANNALETVHLMSLAGIAKAQLSWVDLILKSLLGGIFISMGALFDLIVAGGAVGLRETNPSLAVLLSGAVFPIGFAMIVVTNSELATSNMMVMVIPMLQRRISIYDLSRNWVVSYVFNLAGALFTGGFLAWWTNALSTDAEKTYAATGAASRVNTQWSVNFLRGVGCNWLVGMAIFFATANREGVSKIYGIWIAVTTFCVLGYQHCIANFLLVPIGLWYGAPVSVGKFIYQSVIPVTLGNILGGAVFGGVVFWWLYGRDENDSATKDCVESEHTMC</sequence>
<dbReference type="PANTHER" id="PTHR30520">
    <property type="entry name" value="FORMATE TRANSPORTER-RELATED"/>
    <property type="match status" value="1"/>
</dbReference>
<feature type="transmembrane region" description="Helical" evidence="6">
    <location>
        <begin position="252"/>
        <end position="275"/>
    </location>
</feature>
<evidence type="ECO:0000313" key="8">
    <source>
        <dbReference type="Proteomes" id="UP001562354"/>
    </source>
</evidence>
<evidence type="ECO:0000256" key="6">
    <source>
        <dbReference type="SAM" id="Phobius"/>
    </source>
</evidence>
<evidence type="ECO:0000256" key="2">
    <source>
        <dbReference type="ARBA" id="ARBA00022692"/>
    </source>
</evidence>
<evidence type="ECO:0000313" key="7">
    <source>
        <dbReference type="EMBL" id="KAL1301404.1"/>
    </source>
</evidence>
<organism evidence="7 8">
    <name type="scientific">Neodothiora populina</name>
    <dbReference type="NCBI Taxonomy" id="2781224"/>
    <lineage>
        <taxon>Eukaryota</taxon>
        <taxon>Fungi</taxon>
        <taxon>Dikarya</taxon>
        <taxon>Ascomycota</taxon>
        <taxon>Pezizomycotina</taxon>
        <taxon>Dothideomycetes</taxon>
        <taxon>Dothideomycetidae</taxon>
        <taxon>Dothideales</taxon>
        <taxon>Dothioraceae</taxon>
        <taxon>Neodothiora</taxon>
    </lineage>
</organism>
<evidence type="ECO:0000256" key="1">
    <source>
        <dbReference type="ARBA" id="ARBA00004141"/>
    </source>
</evidence>
<keyword evidence="4 6" id="KW-0472">Membrane</keyword>
<feature type="transmembrane region" description="Helical" evidence="6">
    <location>
        <begin position="129"/>
        <end position="151"/>
    </location>
</feature>
<feature type="transmembrane region" description="Helical" evidence="6">
    <location>
        <begin position="180"/>
        <end position="198"/>
    </location>
</feature>
<comment type="subcellular location">
    <subcellularLocation>
        <location evidence="1">Membrane</location>
        <topology evidence="1">Multi-pass membrane protein</topology>
    </subcellularLocation>
</comment>
<dbReference type="InterPro" id="IPR023271">
    <property type="entry name" value="Aquaporin-like"/>
</dbReference>
<dbReference type="RefSeq" id="XP_069197680.1">
    <property type="nucleotide sequence ID" value="XM_069345476.1"/>
</dbReference>
<dbReference type="Pfam" id="PF01226">
    <property type="entry name" value="Form_Nir_trans"/>
    <property type="match status" value="1"/>
</dbReference>
<dbReference type="EMBL" id="JBFMKM010000013">
    <property type="protein sequence ID" value="KAL1301404.1"/>
    <property type="molecule type" value="Genomic_DNA"/>
</dbReference>
<dbReference type="InterPro" id="IPR000292">
    <property type="entry name" value="For/NO2_transpt"/>
</dbReference>
<evidence type="ECO:0000256" key="4">
    <source>
        <dbReference type="ARBA" id="ARBA00023136"/>
    </source>
</evidence>
<feature type="transmembrane region" description="Helical" evidence="6">
    <location>
        <begin position="210"/>
        <end position="240"/>
    </location>
</feature>
<evidence type="ECO:0000256" key="3">
    <source>
        <dbReference type="ARBA" id="ARBA00022989"/>
    </source>
</evidence>
<keyword evidence="2 6" id="KW-0812">Transmembrane</keyword>